<dbReference type="SMART" id="SM00283">
    <property type="entry name" value="MA"/>
    <property type="match status" value="1"/>
</dbReference>
<dbReference type="PRINTS" id="PR00260">
    <property type="entry name" value="CHEMTRNSDUCR"/>
</dbReference>
<protein>
    <recommendedName>
        <fullName evidence="5">Methyl-accepting transducer domain-containing protein</fullName>
    </recommendedName>
</protein>
<evidence type="ECO:0000259" key="5">
    <source>
        <dbReference type="PROSITE" id="PS50111"/>
    </source>
</evidence>
<feature type="domain" description="Methyl-accepting transducer" evidence="5">
    <location>
        <begin position="58"/>
        <end position="265"/>
    </location>
</feature>
<accession>A0ABQ1IU63</accession>
<name>A0ABQ1IU63_9PROT</name>
<dbReference type="InterPro" id="IPR004089">
    <property type="entry name" value="MCPsignal_dom"/>
</dbReference>
<reference evidence="7" key="1">
    <citation type="journal article" date="2019" name="Int. J. Syst. Evol. Microbiol.">
        <title>The Global Catalogue of Microorganisms (GCM) 10K type strain sequencing project: providing services to taxonomists for standard genome sequencing and annotation.</title>
        <authorList>
            <consortium name="The Broad Institute Genomics Platform"/>
            <consortium name="The Broad Institute Genome Sequencing Center for Infectious Disease"/>
            <person name="Wu L."/>
            <person name="Ma J."/>
        </authorList>
    </citation>
    <scope>NUCLEOTIDE SEQUENCE [LARGE SCALE GENOMIC DNA]</scope>
    <source>
        <strain evidence="7">CGMCC 1.10188</strain>
    </source>
</reference>
<dbReference type="PANTHER" id="PTHR32089">
    <property type="entry name" value="METHYL-ACCEPTING CHEMOTAXIS PROTEIN MCPB"/>
    <property type="match status" value="1"/>
</dbReference>
<evidence type="ECO:0000256" key="3">
    <source>
        <dbReference type="PROSITE-ProRule" id="PRU00284"/>
    </source>
</evidence>
<dbReference type="InterPro" id="IPR004090">
    <property type="entry name" value="Chemotax_Me-accpt_rcpt"/>
</dbReference>
<dbReference type="Pfam" id="PF00015">
    <property type="entry name" value="MCPsignal"/>
    <property type="match status" value="1"/>
</dbReference>
<feature type="compositionally biased region" description="Polar residues" evidence="4">
    <location>
        <begin position="56"/>
        <end position="75"/>
    </location>
</feature>
<evidence type="ECO:0000313" key="7">
    <source>
        <dbReference type="Proteomes" id="UP000603352"/>
    </source>
</evidence>
<dbReference type="SUPFAM" id="SSF58104">
    <property type="entry name" value="Methyl-accepting chemotaxis protein (MCP) signaling domain"/>
    <property type="match status" value="1"/>
</dbReference>
<dbReference type="EMBL" id="BMDZ01000047">
    <property type="protein sequence ID" value="GGB51176.1"/>
    <property type="molecule type" value="Genomic_DNA"/>
</dbReference>
<dbReference type="PROSITE" id="PS50111">
    <property type="entry name" value="CHEMOTAXIS_TRANSDUC_2"/>
    <property type="match status" value="1"/>
</dbReference>
<proteinExistence type="inferred from homology"/>
<organism evidence="6 7">
    <name type="scientific">Tistrella bauzanensis</name>
    <dbReference type="NCBI Taxonomy" id="657419"/>
    <lineage>
        <taxon>Bacteria</taxon>
        <taxon>Pseudomonadati</taxon>
        <taxon>Pseudomonadota</taxon>
        <taxon>Alphaproteobacteria</taxon>
        <taxon>Geminicoccales</taxon>
        <taxon>Geminicoccaceae</taxon>
        <taxon>Tistrella</taxon>
    </lineage>
</organism>
<evidence type="ECO:0000256" key="2">
    <source>
        <dbReference type="ARBA" id="ARBA00029447"/>
    </source>
</evidence>
<evidence type="ECO:0000256" key="4">
    <source>
        <dbReference type="SAM" id="MobiDB-lite"/>
    </source>
</evidence>
<gene>
    <name evidence="6" type="ORF">GCM10011505_35310</name>
</gene>
<evidence type="ECO:0000256" key="1">
    <source>
        <dbReference type="ARBA" id="ARBA00023224"/>
    </source>
</evidence>
<dbReference type="RefSeq" id="WP_188580256.1">
    <property type="nucleotide sequence ID" value="NZ_BMDZ01000047.1"/>
</dbReference>
<keyword evidence="7" id="KW-1185">Reference proteome</keyword>
<evidence type="ECO:0000313" key="6">
    <source>
        <dbReference type="EMBL" id="GGB51176.1"/>
    </source>
</evidence>
<dbReference type="PANTHER" id="PTHR32089:SF112">
    <property type="entry name" value="LYSOZYME-LIKE PROTEIN-RELATED"/>
    <property type="match status" value="1"/>
</dbReference>
<comment type="caution">
    <text evidence="6">The sequence shown here is derived from an EMBL/GenBank/DDBJ whole genome shotgun (WGS) entry which is preliminary data.</text>
</comment>
<sequence>MPSFRSLKIGTKLIIVERLAAEQESARAAREAERVRRDAATQRFLTEIGRVVSTLGSSASQMRSSAETMTSTADENSSRSASVAAAAEHATTNVQTIATASEELAASIREVGARTADTADVTRRAVAEAQTTDGIVQDLARTAQKIGDVVLLIQQIASQTNLLALNATIEAARAGEAGKGFAVGASEVKSLARQTSRATEEIQTQIDAITGATDRTVRRCHPLDFRHGQPGRAANDVRGAAGSLSEEAQRLRTLVDTYVTEIKAA</sequence>
<comment type="similarity">
    <text evidence="2">Belongs to the methyl-accepting chemotaxis (MCP) protein family.</text>
</comment>
<feature type="region of interest" description="Disordered" evidence="4">
    <location>
        <begin position="56"/>
        <end position="79"/>
    </location>
</feature>
<keyword evidence="1 3" id="KW-0807">Transducer</keyword>
<dbReference type="Proteomes" id="UP000603352">
    <property type="component" value="Unassembled WGS sequence"/>
</dbReference>
<dbReference type="Gene3D" id="1.10.287.950">
    <property type="entry name" value="Methyl-accepting chemotaxis protein"/>
    <property type="match status" value="1"/>
</dbReference>